<accession>A0A1I4QFB5</accession>
<dbReference type="RefSeq" id="WP_177198104.1">
    <property type="nucleotide sequence ID" value="NZ_FOUB01000026.1"/>
</dbReference>
<keyword evidence="2" id="KW-1185">Reference proteome</keyword>
<evidence type="ECO:0000313" key="1">
    <source>
        <dbReference type="EMBL" id="SFM38425.1"/>
    </source>
</evidence>
<gene>
    <name evidence="1" type="ORF">SAMN05421863_102629</name>
</gene>
<dbReference type="EMBL" id="FOUB01000026">
    <property type="protein sequence ID" value="SFM38425.1"/>
    <property type="molecule type" value="Genomic_DNA"/>
</dbReference>
<protein>
    <submittedName>
        <fullName evidence="1">Uncharacterized protein</fullName>
    </submittedName>
</protein>
<name>A0A1I4QFB5_9PROT</name>
<dbReference type="AlphaFoldDB" id="A0A1I4QFB5"/>
<reference evidence="2" key="1">
    <citation type="submission" date="2016-10" db="EMBL/GenBank/DDBJ databases">
        <authorList>
            <person name="Varghese N."/>
            <person name="Submissions S."/>
        </authorList>
    </citation>
    <scope>NUCLEOTIDE SEQUENCE [LARGE SCALE GENOMIC DNA]</scope>
    <source>
        <strain evidence="2">Nm44</strain>
    </source>
</reference>
<organism evidence="1 2">
    <name type="scientific">Nitrosomonas communis</name>
    <dbReference type="NCBI Taxonomy" id="44574"/>
    <lineage>
        <taxon>Bacteria</taxon>
        <taxon>Pseudomonadati</taxon>
        <taxon>Pseudomonadota</taxon>
        <taxon>Betaproteobacteria</taxon>
        <taxon>Nitrosomonadales</taxon>
        <taxon>Nitrosomonadaceae</taxon>
        <taxon>Nitrosomonas</taxon>
    </lineage>
</organism>
<evidence type="ECO:0000313" key="2">
    <source>
        <dbReference type="Proteomes" id="UP000183287"/>
    </source>
</evidence>
<sequence>MISVVIATTASNDIIWEGLEQLLNNEPDFDVPSVDGGSILNDMLSSHCPQNWY</sequence>
<proteinExistence type="predicted"/>
<dbReference type="Proteomes" id="UP000183287">
    <property type="component" value="Unassembled WGS sequence"/>
</dbReference>